<reference evidence="9 10" key="1">
    <citation type="submission" date="2019-04" db="EMBL/GenBank/DDBJ databases">
        <title>Rhizobium terrae sp. nov., isolated from a paddy soil.</title>
        <authorList>
            <person name="Lin S.-Y."/>
            <person name="Hameed A."/>
            <person name="Huang H.-I."/>
            <person name="Young C.-C."/>
        </authorList>
    </citation>
    <scope>NUCLEOTIDE SEQUENCE [LARGE SCALE GENOMIC DNA]</scope>
    <source>
        <strain evidence="9 10">CC-HIH110</strain>
    </source>
</reference>
<proteinExistence type="inferred from homology"/>
<dbReference type="GO" id="GO:0022857">
    <property type="term" value="F:transmembrane transporter activity"/>
    <property type="evidence" value="ECO:0007669"/>
    <property type="project" value="InterPro"/>
</dbReference>
<feature type="transmembrane region" description="Helical" evidence="8">
    <location>
        <begin position="175"/>
        <end position="197"/>
    </location>
</feature>
<accession>A0A4S3ZQF8</accession>
<dbReference type="InterPro" id="IPR000522">
    <property type="entry name" value="ABC_transptr_permease_BtuC"/>
</dbReference>
<comment type="subcellular location">
    <subcellularLocation>
        <location evidence="1">Cell membrane</location>
        <topology evidence="1">Multi-pass membrane protein</topology>
    </subcellularLocation>
</comment>
<evidence type="ECO:0000256" key="3">
    <source>
        <dbReference type="ARBA" id="ARBA00022448"/>
    </source>
</evidence>
<keyword evidence="7 8" id="KW-0472">Membrane</keyword>
<evidence type="ECO:0000256" key="5">
    <source>
        <dbReference type="ARBA" id="ARBA00022692"/>
    </source>
</evidence>
<evidence type="ECO:0000256" key="8">
    <source>
        <dbReference type="SAM" id="Phobius"/>
    </source>
</evidence>
<dbReference type="SUPFAM" id="SSF81345">
    <property type="entry name" value="ABC transporter involved in vitamin B12 uptake, BtuC"/>
    <property type="match status" value="1"/>
</dbReference>
<sequence length="361" mass="37082">MAWPRTSAFTEPRLALSSRALRAKICLVFLTLFLVLSALISLTAGASDASVSAVFGHYLGFNNAIAGRDLLIIEQIRMPRVFLGMLVGAALAVSGAIMQGVFRNPLADPGLAGVSAGAGLGAAFIIVLGGTFALPFVAYAGFLALPLLAFFGSLATTAALYAVSTRHGRTSVPTMLLAGIAFGALAMAATGCLVYIADDHQIRDLSFWQLGSLAGATWLKVATLGAIIALASTALPFMARGLNGLSMGEAVAGHMGIPVETLKRSSIVVVSAMTGGAVAVGGGIGFVGIVVPHVLRLAIGPDHRYLLPAAALLGAALLVLADAVARIIVAPAELPIGIITALFGAPFFLWLLLKRRNLLDM</sequence>
<evidence type="ECO:0000256" key="1">
    <source>
        <dbReference type="ARBA" id="ARBA00004651"/>
    </source>
</evidence>
<keyword evidence="4" id="KW-1003">Cell membrane</keyword>
<keyword evidence="3" id="KW-0813">Transport</keyword>
<dbReference type="Gene3D" id="1.10.3470.10">
    <property type="entry name" value="ABC transporter involved in vitamin B12 uptake, BtuC"/>
    <property type="match status" value="1"/>
</dbReference>
<comment type="caution">
    <text evidence="9">The sequence shown here is derived from an EMBL/GenBank/DDBJ whole genome shotgun (WGS) entry which is preliminary data.</text>
</comment>
<keyword evidence="6 8" id="KW-1133">Transmembrane helix</keyword>
<feature type="transmembrane region" description="Helical" evidence="8">
    <location>
        <begin position="55"/>
        <end position="73"/>
    </location>
</feature>
<dbReference type="InterPro" id="IPR037294">
    <property type="entry name" value="ABC_BtuC-like"/>
</dbReference>
<gene>
    <name evidence="9" type="ORF">E6C51_17225</name>
</gene>
<protein>
    <submittedName>
        <fullName evidence="9">Iron ABC transporter permease</fullName>
    </submittedName>
</protein>
<dbReference type="FunFam" id="1.10.3470.10:FF:000001">
    <property type="entry name" value="Vitamin B12 ABC transporter permease BtuC"/>
    <property type="match status" value="1"/>
</dbReference>
<feature type="transmembrane region" description="Helical" evidence="8">
    <location>
        <begin position="141"/>
        <end position="163"/>
    </location>
</feature>
<dbReference type="GO" id="GO:0033214">
    <property type="term" value="P:siderophore-iron import into cell"/>
    <property type="evidence" value="ECO:0007669"/>
    <property type="project" value="TreeGrafter"/>
</dbReference>
<dbReference type="PANTHER" id="PTHR30472">
    <property type="entry name" value="FERRIC ENTEROBACTIN TRANSPORT SYSTEM PERMEASE PROTEIN"/>
    <property type="match status" value="1"/>
</dbReference>
<dbReference type="Proteomes" id="UP000310754">
    <property type="component" value="Unassembled WGS sequence"/>
</dbReference>
<dbReference type="Pfam" id="PF01032">
    <property type="entry name" value="FecCD"/>
    <property type="match status" value="1"/>
</dbReference>
<feature type="transmembrane region" description="Helical" evidence="8">
    <location>
        <begin position="218"/>
        <end position="239"/>
    </location>
</feature>
<evidence type="ECO:0000313" key="10">
    <source>
        <dbReference type="Proteomes" id="UP000310754"/>
    </source>
</evidence>
<dbReference type="CDD" id="cd06550">
    <property type="entry name" value="TM_ABC_iron-siderophores_like"/>
    <property type="match status" value="1"/>
</dbReference>
<name>A0A4S3ZQF8_9HYPH</name>
<evidence type="ECO:0000256" key="7">
    <source>
        <dbReference type="ARBA" id="ARBA00023136"/>
    </source>
</evidence>
<evidence type="ECO:0000256" key="6">
    <source>
        <dbReference type="ARBA" id="ARBA00022989"/>
    </source>
</evidence>
<evidence type="ECO:0000313" key="9">
    <source>
        <dbReference type="EMBL" id="THF47807.1"/>
    </source>
</evidence>
<feature type="transmembrane region" description="Helical" evidence="8">
    <location>
        <begin position="267"/>
        <end position="293"/>
    </location>
</feature>
<feature type="transmembrane region" description="Helical" evidence="8">
    <location>
        <begin position="305"/>
        <end position="328"/>
    </location>
</feature>
<comment type="similarity">
    <text evidence="2">Belongs to the binding-protein-dependent transport system permease family. FecCD subfamily.</text>
</comment>
<dbReference type="AlphaFoldDB" id="A0A4S3ZQF8"/>
<feature type="transmembrane region" description="Helical" evidence="8">
    <location>
        <begin position="114"/>
        <end position="134"/>
    </location>
</feature>
<dbReference type="GO" id="GO:0005886">
    <property type="term" value="C:plasma membrane"/>
    <property type="evidence" value="ECO:0007669"/>
    <property type="project" value="UniProtKB-SubCell"/>
</dbReference>
<evidence type="ECO:0000256" key="4">
    <source>
        <dbReference type="ARBA" id="ARBA00022475"/>
    </source>
</evidence>
<keyword evidence="10" id="KW-1185">Reference proteome</keyword>
<organism evidence="9 10">
    <name type="scientific">Allorhizobium terrae</name>
    <dbReference type="NCBI Taxonomy" id="1848972"/>
    <lineage>
        <taxon>Bacteria</taxon>
        <taxon>Pseudomonadati</taxon>
        <taxon>Pseudomonadota</taxon>
        <taxon>Alphaproteobacteria</taxon>
        <taxon>Hyphomicrobiales</taxon>
        <taxon>Rhizobiaceae</taxon>
        <taxon>Rhizobium/Agrobacterium group</taxon>
        <taxon>Allorhizobium</taxon>
    </lineage>
</organism>
<evidence type="ECO:0000256" key="2">
    <source>
        <dbReference type="ARBA" id="ARBA00007935"/>
    </source>
</evidence>
<feature type="transmembrane region" description="Helical" evidence="8">
    <location>
        <begin position="334"/>
        <end position="353"/>
    </location>
</feature>
<dbReference type="PANTHER" id="PTHR30472:SF25">
    <property type="entry name" value="ABC TRANSPORTER PERMEASE PROTEIN MJ0876-RELATED"/>
    <property type="match status" value="1"/>
</dbReference>
<keyword evidence="5 8" id="KW-0812">Transmembrane</keyword>
<feature type="transmembrane region" description="Helical" evidence="8">
    <location>
        <begin position="80"/>
        <end position="102"/>
    </location>
</feature>
<dbReference type="EMBL" id="SSOA01000011">
    <property type="protein sequence ID" value="THF47807.1"/>
    <property type="molecule type" value="Genomic_DNA"/>
</dbReference>